<dbReference type="AlphaFoldDB" id="A0AAN9C2L5"/>
<accession>A0AAN9C2L5</accession>
<dbReference type="PANTHER" id="PTHR46480:SF1">
    <property type="entry name" value="VOLTAGE-GATED HYDROGEN CHANNEL 1"/>
    <property type="match status" value="1"/>
</dbReference>
<keyword evidence="9" id="KW-0406">Ion transport</keyword>
<dbReference type="GO" id="GO:0030171">
    <property type="term" value="F:voltage-gated proton channel activity"/>
    <property type="evidence" value="ECO:0007669"/>
    <property type="project" value="InterPro"/>
</dbReference>
<keyword evidence="4" id="KW-1003">Cell membrane</keyword>
<evidence type="ECO:0000256" key="10">
    <source>
        <dbReference type="ARBA" id="ARBA00023136"/>
    </source>
</evidence>
<feature type="compositionally biased region" description="Acidic residues" evidence="13">
    <location>
        <begin position="302"/>
        <end position="318"/>
    </location>
</feature>
<keyword evidence="17" id="KW-1185">Reference proteome</keyword>
<keyword evidence="10 14" id="KW-0472">Membrane</keyword>
<feature type="region of interest" description="Disordered" evidence="13">
    <location>
        <begin position="52"/>
        <end position="80"/>
    </location>
</feature>
<evidence type="ECO:0000256" key="1">
    <source>
        <dbReference type="ARBA" id="ARBA00004651"/>
    </source>
</evidence>
<evidence type="ECO:0000313" key="16">
    <source>
        <dbReference type="EMBL" id="KAK7116363.1"/>
    </source>
</evidence>
<dbReference type="GO" id="GO:0005886">
    <property type="term" value="C:plasma membrane"/>
    <property type="evidence" value="ECO:0007669"/>
    <property type="project" value="UniProtKB-SubCell"/>
</dbReference>
<evidence type="ECO:0000256" key="4">
    <source>
        <dbReference type="ARBA" id="ARBA00022475"/>
    </source>
</evidence>
<reference evidence="16 17" key="1">
    <citation type="submission" date="2024-02" db="EMBL/GenBank/DDBJ databases">
        <title>Chromosome-scale genome assembly of the rough periwinkle Littorina saxatilis.</title>
        <authorList>
            <person name="De Jode A."/>
            <person name="Faria R."/>
            <person name="Formenti G."/>
            <person name="Sims Y."/>
            <person name="Smith T.P."/>
            <person name="Tracey A."/>
            <person name="Wood J.M.D."/>
            <person name="Zagrodzka Z.B."/>
            <person name="Johannesson K."/>
            <person name="Butlin R.K."/>
            <person name="Leder E.H."/>
        </authorList>
    </citation>
    <scope>NUCLEOTIDE SEQUENCE [LARGE SCALE GENOMIC DNA]</scope>
    <source>
        <strain evidence="16">Snail1</strain>
        <tissue evidence="16">Muscle</tissue>
    </source>
</reference>
<keyword evidence="5 14" id="KW-0812">Transmembrane</keyword>
<evidence type="ECO:0000256" key="12">
    <source>
        <dbReference type="ARBA" id="ARBA00031989"/>
    </source>
</evidence>
<evidence type="ECO:0000256" key="8">
    <source>
        <dbReference type="ARBA" id="ARBA00023054"/>
    </source>
</evidence>
<protein>
    <recommendedName>
        <fullName evidence="2">Voltage-gated hydrogen channel 1</fullName>
    </recommendedName>
    <alternativeName>
        <fullName evidence="12">Hydrogen voltage-gated channel 1</fullName>
    </alternativeName>
</protein>
<proteinExistence type="predicted"/>
<feature type="transmembrane region" description="Helical" evidence="14">
    <location>
        <begin position="90"/>
        <end position="112"/>
    </location>
</feature>
<evidence type="ECO:0000256" key="7">
    <source>
        <dbReference type="ARBA" id="ARBA00022989"/>
    </source>
</evidence>
<evidence type="ECO:0000256" key="9">
    <source>
        <dbReference type="ARBA" id="ARBA00023065"/>
    </source>
</evidence>
<comment type="subcellular location">
    <subcellularLocation>
        <location evidence="1">Cell membrane</location>
        <topology evidence="1">Multi-pass membrane protein</topology>
    </subcellularLocation>
</comment>
<dbReference type="SUPFAM" id="SSF81324">
    <property type="entry name" value="Voltage-gated potassium channels"/>
    <property type="match status" value="1"/>
</dbReference>
<evidence type="ECO:0000256" key="13">
    <source>
        <dbReference type="SAM" id="MobiDB-lite"/>
    </source>
</evidence>
<keyword evidence="3" id="KW-0813">Transport</keyword>
<dbReference type="InterPro" id="IPR031846">
    <property type="entry name" value="Hvcn1"/>
</dbReference>
<evidence type="ECO:0000256" key="3">
    <source>
        <dbReference type="ARBA" id="ARBA00022448"/>
    </source>
</evidence>
<dbReference type="Proteomes" id="UP001374579">
    <property type="component" value="Unassembled WGS sequence"/>
</dbReference>
<dbReference type="Pfam" id="PF00520">
    <property type="entry name" value="Ion_trans"/>
    <property type="match status" value="1"/>
</dbReference>
<evidence type="ECO:0000256" key="14">
    <source>
        <dbReference type="SAM" id="Phobius"/>
    </source>
</evidence>
<dbReference type="InterPro" id="IPR005821">
    <property type="entry name" value="Ion_trans_dom"/>
</dbReference>
<keyword evidence="8" id="KW-0175">Coiled coil</keyword>
<feature type="region of interest" description="Disordered" evidence="13">
    <location>
        <begin position="221"/>
        <end position="330"/>
    </location>
</feature>
<evidence type="ECO:0000256" key="6">
    <source>
        <dbReference type="ARBA" id="ARBA00022882"/>
    </source>
</evidence>
<keyword evidence="11" id="KW-0407">Ion channel</keyword>
<dbReference type="EMBL" id="JBAMIC010000001">
    <property type="protein sequence ID" value="KAK7116363.1"/>
    <property type="molecule type" value="Genomic_DNA"/>
</dbReference>
<feature type="transmembrane region" description="Helical" evidence="14">
    <location>
        <begin position="21"/>
        <end position="45"/>
    </location>
</feature>
<dbReference type="GO" id="GO:0034702">
    <property type="term" value="C:monoatomic ion channel complex"/>
    <property type="evidence" value="ECO:0007669"/>
    <property type="project" value="UniProtKB-KW"/>
</dbReference>
<organism evidence="16 17">
    <name type="scientific">Littorina saxatilis</name>
    <dbReference type="NCBI Taxonomy" id="31220"/>
    <lineage>
        <taxon>Eukaryota</taxon>
        <taxon>Metazoa</taxon>
        <taxon>Spiralia</taxon>
        <taxon>Lophotrochozoa</taxon>
        <taxon>Mollusca</taxon>
        <taxon>Gastropoda</taxon>
        <taxon>Caenogastropoda</taxon>
        <taxon>Littorinimorpha</taxon>
        <taxon>Littorinoidea</taxon>
        <taxon>Littorinidae</taxon>
        <taxon>Littorina</taxon>
    </lineage>
</organism>
<evidence type="ECO:0000259" key="15">
    <source>
        <dbReference type="Pfam" id="PF00520"/>
    </source>
</evidence>
<comment type="caution">
    <text evidence="16">The sequence shown here is derived from an EMBL/GenBank/DDBJ whole genome shotgun (WGS) entry which is preliminary data.</text>
</comment>
<sequence length="427" mass="47387">MHMHSGVCEKLRSSLSSLCCESAIVTLTLVSALAISGEILVNYGILRTPSSKSAVQTTDGGQPDTDKTNLSQASPQSASDDRTMDIVESVFHYISLVIAGIFFVEILLKLAAFRMRFLVNPWQVLDMMVVLTAAMAEVAFEIEGRMIQLEACTYVIVFRLCRLPVTCKIKAKAVQYDLEQEIEVWKAGKVKMEDKCRSLEAKHNKQKEKLERLERELTTLKRDANEKHHFSNHSSEKQQASPPPPNGTVAFNKLNGYTSNHSPSAYHVTPDDKARDIPYATANSDNDTVDGTPRKIGRPQEDGDERETEEDTVDEEEEERGRGRTYFRSGSESSLSCQASEHEVHVQIEGQDQEGVTVDVTSQEEGSASVNIPVQRRHKDAGGEVYYDNSGYDPDIDNDPDGHGVLVHEFDGARTYQSAAGIPMTDL</sequence>
<feature type="compositionally biased region" description="Polar residues" evidence="13">
    <location>
        <begin position="68"/>
        <end position="78"/>
    </location>
</feature>
<evidence type="ECO:0000256" key="5">
    <source>
        <dbReference type="ARBA" id="ARBA00022692"/>
    </source>
</evidence>
<keyword evidence="7 14" id="KW-1133">Transmembrane helix</keyword>
<feature type="domain" description="Ion transport" evidence="15">
    <location>
        <begin position="84"/>
        <end position="163"/>
    </location>
</feature>
<evidence type="ECO:0000256" key="2">
    <source>
        <dbReference type="ARBA" id="ARBA00015897"/>
    </source>
</evidence>
<evidence type="ECO:0000256" key="11">
    <source>
        <dbReference type="ARBA" id="ARBA00023303"/>
    </source>
</evidence>
<keyword evidence="6" id="KW-0851">Voltage-gated channel</keyword>
<dbReference type="PANTHER" id="PTHR46480">
    <property type="entry name" value="F20B24.22"/>
    <property type="match status" value="1"/>
</dbReference>
<name>A0AAN9C2L5_9CAEN</name>
<dbReference type="InterPro" id="IPR027359">
    <property type="entry name" value="Volt_channel_dom_sf"/>
</dbReference>
<evidence type="ECO:0000313" key="17">
    <source>
        <dbReference type="Proteomes" id="UP001374579"/>
    </source>
</evidence>
<dbReference type="Gene3D" id="1.20.120.350">
    <property type="entry name" value="Voltage-gated potassium channels. Chain C"/>
    <property type="match status" value="1"/>
</dbReference>
<gene>
    <name evidence="16" type="ORF">V1264_002055</name>
</gene>